<gene>
    <name evidence="2" type="ORF">PoB_002280800</name>
</gene>
<dbReference type="CDD" id="cd01647">
    <property type="entry name" value="RT_LTR"/>
    <property type="match status" value="1"/>
</dbReference>
<dbReference type="Proteomes" id="UP000735302">
    <property type="component" value="Unassembled WGS sequence"/>
</dbReference>
<dbReference type="InterPro" id="IPR043128">
    <property type="entry name" value="Rev_trsase/Diguanyl_cyclase"/>
</dbReference>
<feature type="domain" description="Reverse transcriptase" evidence="1">
    <location>
        <begin position="104"/>
        <end position="174"/>
    </location>
</feature>
<proteinExistence type="predicted"/>
<dbReference type="Gene3D" id="3.30.70.270">
    <property type="match status" value="1"/>
</dbReference>
<dbReference type="InterPro" id="IPR000477">
    <property type="entry name" value="RT_dom"/>
</dbReference>
<evidence type="ECO:0000259" key="1">
    <source>
        <dbReference type="Pfam" id="PF00078"/>
    </source>
</evidence>
<accession>A0AAV3ZN93</accession>
<sequence>MYIHRFYGDSDSREVEAFEEEIRQAWAEQPSMTAIQRVALVKHYLGPGVKDELACYPSNVTSDPESLRIPPSRLQEVKDHLDDLLTREIIVPSSSPYAAHIVVVRKKSGEIRLCCDYRKLNEVTRKDAFPLPRIEKCLYALGGSKYFSTLDLVSGYHQMMMHPEDEEKTALTTPFR</sequence>
<reference evidence="2 3" key="1">
    <citation type="journal article" date="2021" name="Elife">
        <title>Chloroplast acquisition without the gene transfer in kleptoplastic sea slugs, Plakobranchus ocellatus.</title>
        <authorList>
            <person name="Maeda T."/>
            <person name="Takahashi S."/>
            <person name="Yoshida T."/>
            <person name="Shimamura S."/>
            <person name="Takaki Y."/>
            <person name="Nagai Y."/>
            <person name="Toyoda A."/>
            <person name="Suzuki Y."/>
            <person name="Arimoto A."/>
            <person name="Ishii H."/>
            <person name="Satoh N."/>
            <person name="Nishiyama T."/>
            <person name="Hasebe M."/>
            <person name="Maruyama T."/>
            <person name="Minagawa J."/>
            <person name="Obokata J."/>
            <person name="Shigenobu S."/>
        </authorList>
    </citation>
    <scope>NUCLEOTIDE SEQUENCE [LARGE SCALE GENOMIC DNA]</scope>
</reference>
<protein>
    <submittedName>
        <fullName evidence="2">Pol polyprotein</fullName>
    </submittedName>
</protein>
<evidence type="ECO:0000313" key="3">
    <source>
        <dbReference type="Proteomes" id="UP000735302"/>
    </source>
</evidence>
<keyword evidence="3" id="KW-1185">Reference proteome</keyword>
<comment type="caution">
    <text evidence="2">The sequence shown here is derived from an EMBL/GenBank/DDBJ whole genome shotgun (WGS) entry which is preliminary data.</text>
</comment>
<dbReference type="InterPro" id="IPR053134">
    <property type="entry name" value="RNA-dir_DNA_polymerase"/>
</dbReference>
<dbReference type="AlphaFoldDB" id="A0AAV3ZN93"/>
<dbReference type="Gene3D" id="3.10.10.10">
    <property type="entry name" value="HIV Type 1 Reverse Transcriptase, subunit A, domain 1"/>
    <property type="match status" value="1"/>
</dbReference>
<evidence type="ECO:0000313" key="2">
    <source>
        <dbReference type="EMBL" id="GFN96302.1"/>
    </source>
</evidence>
<dbReference type="InterPro" id="IPR043502">
    <property type="entry name" value="DNA/RNA_pol_sf"/>
</dbReference>
<dbReference type="SUPFAM" id="SSF56672">
    <property type="entry name" value="DNA/RNA polymerases"/>
    <property type="match status" value="1"/>
</dbReference>
<dbReference type="Pfam" id="PF00078">
    <property type="entry name" value="RVT_1"/>
    <property type="match status" value="1"/>
</dbReference>
<dbReference type="PANTHER" id="PTHR24559:SF435">
    <property type="entry name" value="RIBONUCLEASE H"/>
    <property type="match status" value="1"/>
</dbReference>
<dbReference type="PANTHER" id="PTHR24559">
    <property type="entry name" value="TRANSPOSON TY3-I GAG-POL POLYPROTEIN"/>
    <property type="match status" value="1"/>
</dbReference>
<organism evidence="2 3">
    <name type="scientific">Plakobranchus ocellatus</name>
    <dbReference type="NCBI Taxonomy" id="259542"/>
    <lineage>
        <taxon>Eukaryota</taxon>
        <taxon>Metazoa</taxon>
        <taxon>Spiralia</taxon>
        <taxon>Lophotrochozoa</taxon>
        <taxon>Mollusca</taxon>
        <taxon>Gastropoda</taxon>
        <taxon>Heterobranchia</taxon>
        <taxon>Euthyneura</taxon>
        <taxon>Panpulmonata</taxon>
        <taxon>Sacoglossa</taxon>
        <taxon>Placobranchoidea</taxon>
        <taxon>Plakobranchidae</taxon>
        <taxon>Plakobranchus</taxon>
    </lineage>
</organism>
<name>A0AAV3ZN93_9GAST</name>
<dbReference type="EMBL" id="BLXT01002667">
    <property type="protein sequence ID" value="GFN96302.1"/>
    <property type="molecule type" value="Genomic_DNA"/>
</dbReference>